<dbReference type="CDD" id="cd12797">
    <property type="entry name" value="M23_peptidase"/>
    <property type="match status" value="1"/>
</dbReference>
<dbReference type="PANTHER" id="PTHR21666:SF288">
    <property type="entry name" value="CELL DIVISION PROTEIN YTFB"/>
    <property type="match status" value="1"/>
</dbReference>
<dbReference type="Pfam" id="PF18059">
    <property type="entry name" value="Csd3_N"/>
    <property type="match status" value="1"/>
</dbReference>
<gene>
    <name evidence="9" type="ORF">NYG85_00590</name>
    <name evidence="10" type="ORF">NYG85_01665</name>
</gene>
<keyword evidence="5" id="KW-0862">Zinc</keyword>
<protein>
    <submittedName>
        <fullName evidence="10">Peptidoglycan DD-metalloendopeptidase family protein</fullName>
    </submittedName>
</protein>
<evidence type="ECO:0000259" key="8">
    <source>
        <dbReference type="Pfam" id="PF18059"/>
    </source>
</evidence>
<evidence type="ECO:0000256" key="3">
    <source>
        <dbReference type="ARBA" id="ARBA00022723"/>
    </source>
</evidence>
<evidence type="ECO:0000313" key="10">
    <source>
        <dbReference type="EMBL" id="MDL0088083.1"/>
    </source>
</evidence>
<keyword evidence="11" id="KW-1185">Reference proteome</keyword>
<dbReference type="RefSeq" id="WP_284936618.1">
    <property type="nucleotide sequence ID" value="NZ_JANURM010000001.1"/>
</dbReference>
<reference evidence="10" key="1">
    <citation type="submission" date="2022-08" db="EMBL/GenBank/DDBJ databases">
        <authorList>
            <person name="Wang H."/>
        </authorList>
    </citation>
    <scope>NUCLEOTIDE SEQUENCE</scope>
    <source>
        <strain evidence="10">PS10</strain>
    </source>
</reference>
<sequence>MPKVLLLILLTLNLYALKPSVEELSWPSGTPFLNFLESNRLPLSLFYNLSGEDKELAEEISAGIKYQVLRDDKNSIKQILIPVNDELQMHIFLDEKDNYKLEFIPISYQVEDRVLNIKIERSITEDIYDYTGSMQLAVSFRDAFKNEGIDFKRIKKGDRVVIIYTQKRRLGRIFGTPDISAAMFITRDKKYSVYKFNDKFYDRSGKDREKVVFIRPLANARITSPFTLKRWHPVLQRYRAHLGVDYGAPRGTPVKSSGDGVIKFVGTKGGYGKTIIVSHSGGYETLYAHLNGFAKGIKTGLKVQQGKQIAYVGNTGMSTGPHLHFGLYRGQKPLNPESMMRVIKSVLEGKEGVKFKSIVQKFDGELGKILNSNETSQKEEKFPDVVSF</sequence>
<reference evidence="10" key="2">
    <citation type="journal article" date="2023" name="Microorganisms">
        <title>Isolation and Genomic Characteristics of Cat-Borne Campylobacter felis sp. nov. and Sheep-Borne Campylobacter ovis sp. nov.</title>
        <authorList>
            <person name="Wang H."/>
            <person name="Li Y."/>
            <person name="Gu Y."/>
            <person name="Zhou G."/>
            <person name="Chen X."/>
            <person name="Zhang X."/>
            <person name="Shao Z."/>
            <person name="Zhang J."/>
            <person name="Zhang M."/>
        </authorList>
    </citation>
    <scope>NUCLEOTIDE SEQUENCE</scope>
    <source>
        <strain evidence="10">PS10</strain>
    </source>
</reference>
<name>A0ABT7HN92_9BACT</name>
<evidence type="ECO:0000256" key="4">
    <source>
        <dbReference type="ARBA" id="ARBA00022801"/>
    </source>
</evidence>
<dbReference type="EMBL" id="JANURM010000001">
    <property type="protein sequence ID" value="MDL0087872.1"/>
    <property type="molecule type" value="Genomic_DNA"/>
</dbReference>
<feature type="domain" description="Csd3 N-terminal" evidence="8">
    <location>
        <begin position="24"/>
        <end position="106"/>
    </location>
</feature>
<keyword evidence="6" id="KW-0482">Metalloprotease</keyword>
<dbReference type="InterPro" id="IPR011055">
    <property type="entry name" value="Dup_hybrid_motif"/>
</dbReference>
<dbReference type="InterPro" id="IPR040653">
    <property type="entry name" value="Csd3_N"/>
</dbReference>
<keyword evidence="4" id="KW-0378">Hydrolase</keyword>
<evidence type="ECO:0000259" key="7">
    <source>
        <dbReference type="Pfam" id="PF01551"/>
    </source>
</evidence>
<dbReference type="EMBL" id="JANURM010000001">
    <property type="protein sequence ID" value="MDL0088083.1"/>
    <property type="molecule type" value="Genomic_DNA"/>
</dbReference>
<dbReference type="Gene3D" id="3.10.450.350">
    <property type="match status" value="1"/>
</dbReference>
<dbReference type="PANTHER" id="PTHR21666">
    <property type="entry name" value="PEPTIDASE-RELATED"/>
    <property type="match status" value="1"/>
</dbReference>
<organism evidence="10 11">
    <name type="scientific">Campylobacter gastrosuis</name>
    <dbReference type="NCBI Taxonomy" id="2974576"/>
    <lineage>
        <taxon>Bacteria</taxon>
        <taxon>Pseudomonadati</taxon>
        <taxon>Campylobacterota</taxon>
        <taxon>Epsilonproteobacteria</taxon>
        <taxon>Campylobacterales</taxon>
        <taxon>Campylobacteraceae</taxon>
        <taxon>Campylobacter</taxon>
    </lineage>
</organism>
<dbReference type="Pfam" id="PF01551">
    <property type="entry name" value="Peptidase_M23"/>
    <property type="match status" value="1"/>
</dbReference>
<evidence type="ECO:0000256" key="5">
    <source>
        <dbReference type="ARBA" id="ARBA00022833"/>
    </source>
</evidence>
<accession>A0ABT7HN92</accession>
<feature type="domain" description="M23ase beta-sheet core" evidence="7">
    <location>
        <begin position="240"/>
        <end position="336"/>
    </location>
</feature>
<dbReference type="InterPro" id="IPR016047">
    <property type="entry name" value="M23ase_b-sheet_dom"/>
</dbReference>
<evidence type="ECO:0000256" key="6">
    <source>
        <dbReference type="ARBA" id="ARBA00023049"/>
    </source>
</evidence>
<comment type="cofactor">
    <cofactor evidence="1">
        <name>Zn(2+)</name>
        <dbReference type="ChEBI" id="CHEBI:29105"/>
    </cofactor>
</comment>
<dbReference type="SUPFAM" id="SSF51261">
    <property type="entry name" value="Duplicated hybrid motif"/>
    <property type="match status" value="1"/>
</dbReference>
<dbReference type="InterPro" id="IPR050570">
    <property type="entry name" value="Cell_wall_metabolism_enzyme"/>
</dbReference>
<comment type="caution">
    <text evidence="10">The sequence shown here is derived from an EMBL/GenBank/DDBJ whole genome shotgun (WGS) entry which is preliminary data.</text>
</comment>
<dbReference type="Gene3D" id="2.70.70.10">
    <property type="entry name" value="Glucose Permease (Domain IIA)"/>
    <property type="match status" value="1"/>
</dbReference>
<evidence type="ECO:0000313" key="9">
    <source>
        <dbReference type="EMBL" id="MDL0087872.1"/>
    </source>
</evidence>
<evidence type="ECO:0000256" key="2">
    <source>
        <dbReference type="ARBA" id="ARBA00022670"/>
    </source>
</evidence>
<keyword evidence="2" id="KW-0645">Protease</keyword>
<proteinExistence type="predicted"/>
<dbReference type="Proteomes" id="UP001173801">
    <property type="component" value="Unassembled WGS sequence"/>
</dbReference>
<keyword evidence="3" id="KW-0479">Metal-binding</keyword>
<evidence type="ECO:0000256" key="1">
    <source>
        <dbReference type="ARBA" id="ARBA00001947"/>
    </source>
</evidence>
<evidence type="ECO:0000313" key="11">
    <source>
        <dbReference type="Proteomes" id="UP001173801"/>
    </source>
</evidence>